<organism evidence="2">
    <name type="scientific">Bandra megavirus</name>
    <dbReference type="NCBI Taxonomy" id="2071566"/>
    <lineage>
        <taxon>Viruses</taxon>
        <taxon>Varidnaviria</taxon>
        <taxon>Bamfordvirae</taxon>
        <taxon>Nucleocytoviricota</taxon>
        <taxon>Megaviricetes</taxon>
        <taxon>Imitervirales</taxon>
        <taxon>Mimiviridae</taxon>
        <taxon>Megamimivirinae</taxon>
        <taxon>Megavirus</taxon>
    </lineage>
</organism>
<evidence type="ECO:0000256" key="1">
    <source>
        <dbReference type="ARBA" id="ARBA00023598"/>
    </source>
</evidence>
<sequence length="407" mass="48589">MELLDPNIKNVNGPVNVVRMEGQVDGINKIIYLFMDIHIPIEYQTECKNIYSQDINLYLAENFKKMSETNKIYDFFLEMRPTHLSIKDPIIYLEREIYIAQVMKFFHKIFNYDTDQNKAKISDMLPNIRLHYADIRDYFELNSYDEIKKTIEIMDQMWKNGYIDPKSIEILDIIKKLKTHFEFLVEILLSNKSISPNYNKNIIKNINIGTDHSEDELQSLHKDLIYLVDKMFNRYDNKNIKNIMLEQKNILVNDLQELVKLCDNFINIHNKISYIALNDDTPASLSNRKRTNLTDMYNILSTLDYVFVMFFARLMDIYFLRRFLDKKYITNAIVYTGMFHSTTYIQILIKNFDFKITHVSYSSIDNMKELNNRIKTTHLGEKEINEIFLQKMYTQCSNMTNFPDMFQ</sequence>
<dbReference type="InterPro" id="IPR043885">
    <property type="entry name" value="DUF5847"/>
</dbReference>
<comment type="similarity">
    <text evidence="1">Belongs to the mimivirus R160 family.</text>
</comment>
<protein>
    <submittedName>
        <fullName evidence="2">Uncharacterized protein</fullName>
    </submittedName>
</protein>
<accession>A0A2K9V756</accession>
<evidence type="ECO:0000313" key="2">
    <source>
        <dbReference type="EMBL" id="AUV58041.1"/>
    </source>
</evidence>
<dbReference type="Pfam" id="PF19165">
    <property type="entry name" value="DUF5847"/>
    <property type="match status" value="1"/>
</dbReference>
<dbReference type="EMBL" id="MG779299">
    <property type="protein sequence ID" value="AUV58041.1"/>
    <property type="molecule type" value="Genomic_DNA"/>
</dbReference>
<name>A0A2K9V756_9VIRU</name>
<reference evidence="2" key="1">
    <citation type="submission" date="2018-01" db="EMBL/GenBank/DDBJ databases">
        <title>Draft genome sequence of Bandra megavirus.</title>
        <authorList>
            <person name="Chatterjee A."/>
            <person name="Yadav R."/>
            <person name="Kondabagil K."/>
        </authorList>
    </citation>
    <scope>NUCLEOTIDE SEQUENCE</scope>
    <source>
        <strain evidence="2">KK-1</strain>
    </source>
</reference>
<proteinExistence type="inferred from homology"/>